<gene>
    <name evidence="1" type="ORF">JK363_28685</name>
</gene>
<keyword evidence="2" id="KW-1185">Reference proteome</keyword>
<dbReference type="RefSeq" id="WP_201879220.1">
    <property type="nucleotide sequence ID" value="NZ_JAERRF010000020.1"/>
</dbReference>
<name>A0ABS1NKE9_9ACTN</name>
<comment type="caution">
    <text evidence="1">The sequence shown here is derived from an EMBL/GenBank/DDBJ whole genome shotgun (WGS) entry which is preliminary data.</text>
</comment>
<dbReference type="Proteomes" id="UP000634229">
    <property type="component" value="Unassembled WGS sequence"/>
</dbReference>
<accession>A0ABS1NKE9</accession>
<reference evidence="1 2" key="1">
    <citation type="submission" date="2021-01" db="EMBL/GenBank/DDBJ databases">
        <title>WGS of actinomycetes isolated from Thailand.</title>
        <authorList>
            <person name="Thawai C."/>
        </authorList>
    </citation>
    <scope>NUCLEOTIDE SEQUENCE [LARGE SCALE GENOMIC DNA]</scope>
    <source>
        <strain evidence="1 2">CA1R205</strain>
    </source>
</reference>
<evidence type="ECO:0000313" key="2">
    <source>
        <dbReference type="Proteomes" id="UP000634229"/>
    </source>
</evidence>
<sequence>MSSLASRIAGFPAETIAPAKASLRIPGSIEDALVQEEEEFHHAAHSAPAKRRMAAALAMGMQTPAMERCCFTHVWGPLAGA</sequence>
<protein>
    <submittedName>
        <fullName evidence="1">Uncharacterized protein</fullName>
    </submittedName>
</protein>
<evidence type="ECO:0000313" key="1">
    <source>
        <dbReference type="EMBL" id="MBL1100577.1"/>
    </source>
</evidence>
<dbReference type="EMBL" id="JAERRF010000020">
    <property type="protein sequence ID" value="MBL1100577.1"/>
    <property type="molecule type" value="Genomic_DNA"/>
</dbReference>
<organism evidence="1 2">
    <name type="scientific">Streptomyces coffeae</name>
    <dbReference type="NCBI Taxonomy" id="621382"/>
    <lineage>
        <taxon>Bacteria</taxon>
        <taxon>Bacillati</taxon>
        <taxon>Actinomycetota</taxon>
        <taxon>Actinomycetes</taxon>
        <taxon>Kitasatosporales</taxon>
        <taxon>Streptomycetaceae</taxon>
        <taxon>Streptomyces</taxon>
    </lineage>
</organism>
<proteinExistence type="predicted"/>